<sequence>MLSRKIKKVEALMIPRLKNRFQLVIYAVQTDGTVCTVFFHRSS</sequence>
<dbReference type="STRING" id="537013.CLOSTMETH_00615"/>
<name>C0E9W4_9FIRM</name>
<reference evidence="1 2" key="1">
    <citation type="submission" date="2009-01" db="EMBL/GenBank/DDBJ databases">
        <authorList>
            <person name="Fulton L."/>
            <person name="Clifton S."/>
            <person name="Fulton B."/>
            <person name="Xu J."/>
            <person name="Minx P."/>
            <person name="Pepin K.H."/>
            <person name="Johnson M."/>
            <person name="Bhonagiri V."/>
            <person name="Nash W.E."/>
            <person name="Mardis E.R."/>
            <person name="Wilson R.K."/>
        </authorList>
    </citation>
    <scope>NUCLEOTIDE SEQUENCE [LARGE SCALE GENOMIC DNA]</scope>
    <source>
        <strain evidence="1 2">DSM 5476</strain>
    </source>
</reference>
<evidence type="ECO:0000313" key="1">
    <source>
        <dbReference type="EMBL" id="EEG31719.1"/>
    </source>
</evidence>
<gene>
    <name evidence="1" type="ORF">CLOSTMETH_00615</name>
</gene>
<reference evidence="1 2" key="2">
    <citation type="submission" date="2009-02" db="EMBL/GenBank/DDBJ databases">
        <title>Draft genome sequence of Clostridium methylpentosum (DSM 5476).</title>
        <authorList>
            <person name="Sudarsanam P."/>
            <person name="Ley R."/>
            <person name="Guruge J."/>
            <person name="Turnbaugh P.J."/>
            <person name="Mahowald M."/>
            <person name="Liep D."/>
            <person name="Gordon J."/>
        </authorList>
    </citation>
    <scope>NUCLEOTIDE SEQUENCE [LARGE SCALE GENOMIC DNA]</scope>
    <source>
        <strain evidence="1 2">DSM 5476</strain>
    </source>
</reference>
<dbReference type="Proteomes" id="UP000003340">
    <property type="component" value="Unassembled WGS sequence"/>
</dbReference>
<keyword evidence="2" id="KW-1185">Reference proteome</keyword>
<dbReference type="AlphaFoldDB" id="C0E9W4"/>
<accession>C0E9W4</accession>
<dbReference type="EMBL" id="ACEC01000025">
    <property type="protein sequence ID" value="EEG31719.1"/>
    <property type="molecule type" value="Genomic_DNA"/>
</dbReference>
<proteinExistence type="predicted"/>
<protein>
    <submittedName>
        <fullName evidence="1">Uncharacterized protein</fullName>
    </submittedName>
</protein>
<dbReference type="HOGENOM" id="CLU_3231817_0_0_9"/>
<organism evidence="1 2">
    <name type="scientific">[Clostridium] methylpentosum DSM 5476</name>
    <dbReference type="NCBI Taxonomy" id="537013"/>
    <lineage>
        <taxon>Bacteria</taxon>
        <taxon>Bacillati</taxon>
        <taxon>Bacillota</taxon>
        <taxon>Clostridia</taxon>
        <taxon>Eubacteriales</taxon>
        <taxon>Oscillospiraceae</taxon>
        <taxon>Oscillospiraceae incertae sedis</taxon>
    </lineage>
</organism>
<comment type="caution">
    <text evidence="1">The sequence shown here is derived from an EMBL/GenBank/DDBJ whole genome shotgun (WGS) entry which is preliminary data.</text>
</comment>
<evidence type="ECO:0000313" key="2">
    <source>
        <dbReference type="Proteomes" id="UP000003340"/>
    </source>
</evidence>